<dbReference type="AlphaFoldDB" id="A0A382TYJ1"/>
<dbReference type="EMBL" id="UINC01140152">
    <property type="protein sequence ID" value="SVD27126.1"/>
    <property type="molecule type" value="Genomic_DNA"/>
</dbReference>
<evidence type="ECO:0000313" key="1">
    <source>
        <dbReference type="EMBL" id="SVD27126.1"/>
    </source>
</evidence>
<proteinExistence type="predicted"/>
<protein>
    <submittedName>
        <fullName evidence="1">Uncharacterized protein</fullName>
    </submittedName>
</protein>
<organism evidence="1">
    <name type="scientific">marine metagenome</name>
    <dbReference type="NCBI Taxonomy" id="408172"/>
    <lineage>
        <taxon>unclassified sequences</taxon>
        <taxon>metagenomes</taxon>
        <taxon>ecological metagenomes</taxon>
    </lineage>
</organism>
<reference evidence="1" key="1">
    <citation type="submission" date="2018-05" db="EMBL/GenBank/DDBJ databases">
        <authorList>
            <person name="Lanie J.A."/>
            <person name="Ng W.-L."/>
            <person name="Kazmierczak K.M."/>
            <person name="Andrzejewski T.M."/>
            <person name="Davidsen T.M."/>
            <person name="Wayne K.J."/>
            <person name="Tettelin H."/>
            <person name="Glass J.I."/>
            <person name="Rusch D."/>
            <person name="Podicherti R."/>
            <person name="Tsui H.-C.T."/>
            <person name="Winkler M.E."/>
        </authorList>
    </citation>
    <scope>NUCLEOTIDE SEQUENCE</scope>
</reference>
<sequence length="31" mass="3536">MSKLTVEKFRFNISKTFKQLPGITGYSISVD</sequence>
<gene>
    <name evidence="1" type="ORF">METZ01_LOCUS379980</name>
</gene>
<name>A0A382TYJ1_9ZZZZ</name>
<accession>A0A382TYJ1</accession>
<feature type="non-terminal residue" evidence="1">
    <location>
        <position position="31"/>
    </location>
</feature>